<evidence type="ECO:0000313" key="2">
    <source>
        <dbReference type="Proteomes" id="UP001152658"/>
    </source>
</evidence>
<accession>A0ABM9FM45</accession>
<evidence type="ECO:0000313" key="1">
    <source>
        <dbReference type="EMBL" id="CAH8208760.1"/>
    </source>
</evidence>
<sequence>MGLDVFAWDKGVKQFSLGGLPKKPTLPYSPREHTELIQKLNEMFFIIAPLLISEYKGDTSFSNSTEFTHKLVMDSLGSVNTPSGLSMLCLRNKTPRALFSFCMEIAYYIFCHYTSFNDSVVARVCRPICITKSGVEGKTSKFARITAYKGRGNKFVQSILSNEIANHEGELEASIDKRNGIAFLLMLQQLSATFNPDEKGLLIYDLDEDGEVVELTIRSDHDEVARELELFADIRVSLIERLSEALTELVQHNRVQTSKKTLTDEHYVIKHETKYYQENTNQRTLTVHRIAAAFLQCMTNDSLRTATIPLSYSDKDENNIVTVTCKDTDDKTITLRVPVQHVDAVKLIEELAFNKNPPYRLSRKPEKYTRELIDFLGTEEAKSLIRPNKRSAYLLPKGRQHETTSYNMHPVDTELLSMLGISTSYFFISLNSRRIRLTNADNEYLQGNEYSARLMLQNSKGVFESRYANGHPGLNNEITAQSIQILEEIAKGADLEMAKDIVRQDWKVDVLTFEEYLARGEPKTNPNGTHCNGKPDFLGKEHKLAEAQAKKMKVTEGDDLTCFQYDKCYECGSCKLVEHPYQIYKYISFLDSLTDTIDNNPANVDELEERLDGLERVLQENISEEVIEQALKIMEENGRYFLFA</sequence>
<reference evidence="1" key="1">
    <citation type="submission" date="2022-06" db="EMBL/GenBank/DDBJ databases">
        <authorList>
            <person name="Goudenege D."/>
            <person name="Le Roux F."/>
        </authorList>
    </citation>
    <scope>NUCLEOTIDE SEQUENCE</scope>
    <source>
        <strain evidence="1">12-063</strain>
    </source>
</reference>
<name>A0ABM9FM45_9VIBR</name>
<dbReference type="EMBL" id="CALYLK010000120">
    <property type="protein sequence ID" value="CAH8208760.1"/>
    <property type="molecule type" value="Genomic_DNA"/>
</dbReference>
<gene>
    <name evidence="1" type="ORF">VAE063_800001</name>
</gene>
<keyword evidence="2" id="KW-1185">Reference proteome</keyword>
<comment type="caution">
    <text evidence="1">The sequence shown here is derived from an EMBL/GenBank/DDBJ whole genome shotgun (WGS) entry which is preliminary data.</text>
</comment>
<proteinExistence type="predicted"/>
<dbReference type="Proteomes" id="UP001152658">
    <property type="component" value="Unassembled WGS sequence"/>
</dbReference>
<organism evidence="1 2">
    <name type="scientific">Vibrio aestuarianus</name>
    <dbReference type="NCBI Taxonomy" id="28171"/>
    <lineage>
        <taxon>Bacteria</taxon>
        <taxon>Pseudomonadati</taxon>
        <taxon>Pseudomonadota</taxon>
        <taxon>Gammaproteobacteria</taxon>
        <taxon>Vibrionales</taxon>
        <taxon>Vibrionaceae</taxon>
        <taxon>Vibrio</taxon>
    </lineage>
</organism>
<protein>
    <submittedName>
        <fullName evidence="1">Uncharacterized protein</fullName>
    </submittedName>
</protein>